<accession>A0A540WKC6</accession>
<evidence type="ECO:0000313" key="2">
    <source>
        <dbReference type="EMBL" id="TQF09465.1"/>
    </source>
</evidence>
<gene>
    <name evidence="2" type="ORF">FJV41_44445</name>
</gene>
<dbReference type="Proteomes" id="UP000315369">
    <property type="component" value="Unassembled WGS sequence"/>
</dbReference>
<dbReference type="OrthoDB" id="5382746at2"/>
<proteinExistence type="predicted"/>
<feature type="signal peptide" evidence="1">
    <location>
        <begin position="1"/>
        <end position="26"/>
    </location>
</feature>
<evidence type="ECO:0000256" key="1">
    <source>
        <dbReference type="SAM" id="SignalP"/>
    </source>
</evidence>
<protein>
    <submittedName>
        <fullName evidence="2">Uncharacterized protein</fullName>
    </submittedName>
</protein>
<name>A0A540WKC6_9BACT</name>
<comment type="caution">
    <text evidence="2">The sequence shown here is derived from an EMBL/GenBank/DDBJ whole genome shotgun (WGS) entry which is preliminary data.</text>
</comment>
<keyword evidence="1" id="KW-0732">Signal</keyword>
<dbReference type="AlphaFoldDB" id="A0A540WKC6"/>
<evidence type="ECO:0000313" key="3">
    <source>
        <dbReference type="Proteomes" id="UP000315369"/>
    </source>
</evidence>
<dbReference type="RefSeq" id="WP_141648704.1">
    <property type="nucleotide sequence ID" value="NZ_VIFM01000342.1"/>
</dbReference>
<reference evidence="2 3" key="1">
    <citation type="submission" date="2019-06" db="EMBL/GenBank/DDBJ databases">
        <authorList>
            <person name="Livingstone P."/>
            <person name="Whitworth D."/>
        </authorList>
    </citation>
    <scope>NUCLEOTIDE SEQUENCE [LARGE SCALE GENOMIC DNA]</scope>
    <source>
        <strain evidence="2 3">AM401</strain>
    </source>
</reference>
<sequence length="117" mass="13101">MSRRTSLSFLAMLSVFTCLYAGESFAQNTRTGTANDGTYITVPSGTVNDWVIHVSPQSMGFEEPGSEGDNALIKIECYAVQINQYTWQVVARYKYRPWSGRDGYWNGGSANYLLVHK</sequence>
<dbReference type="EMBL" id="VIFM01000342">
    <property type="protein sequence ID" value="TQF09465.1"/>
    <property type="molecule type" value="Genomic_DNA"/>
</dbReference>
<feature type="chain" id="PRO_5021953565" evidence="1">
    <location>
        <begin position="27"/>
        <end position="117"/>
    </location>
</feature>
<organism evidence="2 3">
    <name type="scientific">Myxococcus llanfairpwllgwyngyllgogerychwyrndrobwllllantysiliogogogochensis</name>
    <dbReference type="NCBI Taxonomy" id="2590453"/>
    <lineage>
        <taxon>Bacteria</taxon>
        <taxon>Pseudomonadati</taxon>
        <taxon>Myxococcota</taxon>
        <taxon>Myxococcia</taxon>
        <taxon>Myxococcales</taxon>
        <taxon>Cystobacterineae</taxon>
        <taxon>Myxococcaceae</taxon>
        <taxon>Myxococcus</taxon>
    </lineage>
</organism>
<keyword evidence="3" id="KW-1185">Reference proteome</keyword>